<evidence type="ECO:0000313" key="1">
    <source>
        <dbReference type="EMBL" id="EGC44189.1"/>
    </source>
</evidence>
<dbReference type="EMBL" id="DS990638">
    <property type="protein sequence ID" value="EGC44189.1"/>
    <property type="molecule type" value="Genomic_DNA"/>
</dbReference>
<dbReference type="AlphaFoldDB" id="F0UFT2"/>
<protein>
    <submittedName>
        <fullName evidence="1">Predicted protein</fullName>
    </submittedName>
</protein>
<reference evidence="2" key="1">
    <citation type="submission" date="2008-07" db="EMBL/GenBank/DDBJ databases">
        <title>Annotation of Ajellomyces capsulatus strain H88.</title>
        <authorList>
            <person name="Champion M."/>
            <person name="Cuomo C."/>
            <person name="Ma L.-J."/>
            <person name="Henn M.R."/>
            <person name="Sil A."/>
            <person name="Goldman B."/>
            <person name="Young S.K."/>
            <person name="Kodira C.D."/>
            <person name="Zeng Q."/>
            <person name="Koehrsen M."/>
            <person name="Alvarado L."/>
            <person name="Berlin A."/>
            <person name="Borenstein D."/>
            <person name="Chen Z."/>
            <person name="Engels R."/>
            <person name="Freedman E."/>
            <person name="Gellesch M."/>
            <person name="Goldberg J."/>
            <person name="Griggs A."/>
            <person name="Gujja S."/>
            <person name="Heiman D."/>
            <person name="Hepburn T."/>
            <person name="Howarth C."/>
            <person name="Jen D."/>
            <person name="Larson L."/>
            <person name="Lewis B."/>
            <person name="Mehta T."/>
            <person name="Park D."/>
            <person name="Pearson M."/>
            <person name="Roberts A."/>
            <person name="Saif S."/>
            <person name="Shea T."/>
            <person name="Shenoy N."/>
            <person name="Sisk P."/>
            <person name="Stolte C."/>
            <person name="Sykes S."/>
            <person name="Walk T."/>
            <person name="White J."/>
            <person name="Yandava C."/>
            <person name="Klein B."/>
            <person name="McEwen J.G."/>
            <person name="Puccia R."/>
            <person name="Goldman G.H."/>
            <person name="Felipe M.S."/>
            <person name="Nino-Vega G."/>
            <person name="San-Blas G."/>
            <person name="Taylor J."/>
            <person name="Mendoza L."/>
            <person name="Galagan J."/>
            <person name="Nusbaum C."/>
            <person name="Birren B."/>
        </authorList>
    </citation>
    <scope>NUCLEOTIDE SEQUENCE [LARGE SCALE GENOMIC DNA]</scope>
    <source>
        <strain evidence="2">H88</strain>
    </source>
</reference>
<proteinExistence type="predicted"/>
<sequence>MPGRFGRLPSSTAVCLNEGNTQWLGLGLTSWERCGRCGRRTEANKLPKDAKYNLNSCKLSEAPVSKKLHEPSNIKEAISLSMLESIRGGLSSRQHPTLHDGCHDGYGDIGKAHLAVPASQ</sequence>
<dbReference type="Proteomes" id="UP000008142">
    <property type="component" value="Unassembled WGS sequence"/>
</dbReference>
<organism evidence="2">
    <name type="scientific">Ajellomyces capsulatus (strain H88)</name>
    <name type="common">Darling's disease fungus</name>
    <name type="synonym">Histoplasma capsulatum</name>
    <dbReference type="NCBI Taxonomy" id="544711"/>
    <lineage>
        <taxon>Eukaryota</taxon>
        <taxon>Fungi</taxon>
        <taxon>Dikarya</taxon>
        <taxon>Ascomycota</taxon>
        <taxon>Pezizomycotina</taxon>
        <taxon>Eurotiomycetes</taxon>
        <taxon>Eurotiomycetidae</taxon>
        <taxon>Onygenales</taxon>
        <taxon>Ajellomycetaceae</taxon>
        <taxon>Histoplasma</taxon>
    </lineage>
</organism>
<dbReference type="HOGENOM" id="CLU_2049009_0_0_1"/>
<name>F0UFT2_AJEC8</name>
<dbReference type="OrthoDB" id="10358870at2759"/>
<gene>
    <name evidence="1" type="ORF">HCEG_03404</name>
</gene>
<evidence type="ECO:0000313" key="2">
    <source>
        <dbReference type="Proteomes" id="UP000008142"/>
    </source>
</evidence>
<accession>F0UFT2</accession>